<dbReference type="Proteomes" id="UP000305095">
    <property type="component" value="Unassembled WGS sequence"/>
</dbReference>
<comment type="caution">
    <text evidence="1">The sequence shown here is derived from an EMBL/GenBank/DDBJ whole genome shotgun (WGS) entry which is preliminary data.</text>
</comment>
<organism evidence="1 2">
    <name type="scientific">Bradyrhizobium elkanii</name>
    <dbReference type="NCBI Taxonomy" id="29448"/>
    <lineage>
        <taxon>Bacteria</taxon>
        <taxon>Pseudomonadati</taxon>
        <taxon>Pseudomonadota</taxon>
        <taxon>Alphaproteobacteria</taxon>
        <taxon>Hyphomicrobiales</taxon>
        <taxon>Nitrobacteraceae</taxon>
        <taxon>Bradyrhizobium</taxon>
    </lineage>
</organism>
<accession>A0A4V6CVI9</accession>
<reference evidence="1 2" key="1">
    <citation type="submission" date="2019-05" db="EMBL/GenBank/DDBJ databases">
        <title>Draft Genome of Bradyrhizobium elkanii strain SEMIA 938, Used in Commercial Inoculants for Lupinus spp. in Brazil.</title>
        <authorList>
            <person name="Hungria M."/>
            <person name="Delamuta J.R.M."/>
            <person name="Ribeiro R.A."/>
            <person name="Nogueira M.A."/>
        </authorList>
    </citation>
    <scope>NUCLEOTIDE SEQUENCE [LARGE SCALE GENOMIC DNA]</scope>
    <source>
        <strain evidence="1 2">Semia 938</strain>
    </source>
</reference>
<sequence length="85" mass="9404">MQPTYSSGTTSSMRLQALIADLRWKIQLFNSDIADEEQRAGVFNVSNVAYPLVAKGLRERRDNLIATIATLEAQLRKVDPLALAA</sequence>
<evidence type="ECO:0000313" key="2">
    <source>
        <dbReference type="Proteomes" id="UP000305095"/>
    </source>
</evidence>
<proteinExistence type="predicted"/>
<evidence type="ECO:0000313" key="1">
    <source>
        <dbReference type="EMBL" id="TKV71685.1"/>
    </source>
</evidence>
<gene>
    <name evidence="1" type="ORF">FDV58_39260</name>
</gene>
<protein>
    <submittedName>
        <fullName evidence="1">Uncharacterized protein</fullName>
    </submittedName>
</protein>
<dbReference type="EMBL" id="SZZP01000044">
    <property type="protein sequence ID" value="TKV71685.1"/>
    <property type="molecule type" value="Genomic_DNA"/>
</dbReference>
<name>A0A4V6CVI9_BRAEL</name>
<dbReference type="AlphaFoldDB" id="A0A4V6CVI9"/>